<reference evidence="1 2" key="1">
    <citation type="submission" date="2011-09" db="EMBL/GenBank/DDBJ databases">
        <title>Complete sequence of plasmid of Thioflavicoccus mobilis 8321.</title>
        <authorList>
            <consortium name="US DOE Joint Genome Institute"/>
            <person name="Lucas S."/>
            <person name="Han J."/>
            <person name="Lapidus A."/>
            <person name="Cheng J.-F."/>
            <person name="Goodwin L."/>
            <person name="Pitluck S."/>
            <person name="Peters L."/>
            <person name="Ovchinnikova G."/>
            <person name="Lu M."/>
            <person name="Detter J.C."/>
            <person name="Han C."/>
            <person name="Tapia R."/>
            <person name="Land M."/>
            <person name="Hauser L."/>
            <person name="Kyrpides N."/>
            <person name="Ivanova N."/>
            <person name="Pagani I."/>
            <person name="Vogl K."/>
            <person name="Liu Z."/>
            <person name="Imhoff J."/>
            <person name="Thiel V."/>
            <person name="Frigaard N.-U."/>
            <person name="Bryant D."/>
            <person name="Woyke T."/>
        </authorList>
    </citation>
    <scope>NUCLEOTIDE SEQUENCE [LARGE SCALE GENOMIC DNA]</scope>
    <source>
        <strain evidence="1 2">8321</strain>
        <plasmid evidence="2">Plasmid pTHIMO01</plasmid>
    </source>
</reference>
<accession>L0H466</accession>
<dbReference type="AlphaFoldDB" id="L0H466"/>
<geneLocation type="plasmid" evidence="1 2">
    <name>pTHIMO01</name>
</geneLocation>
<dbReference type="HOGENOM" id="CLU_717527_0_0_6"/>
<name>L0H466_9GAMM</name>
<gene>
    <name evidence="1" type="ORF">Thimo_3737</name>
</gene>
<proteinExistence type="predicted"/>
<protein>
    <submittedName>
        <fullName evidence="1">Uncharacterized protein</fullName>
    </submittedName>
</protein>
<keyword evidence="1" id="KW-0614">Plasmid</keyword>
<evidence type="ECO:0000313" key="1">
    <source>
        <dbReference type="EMBL" id="AGA92389.1"/>
    </source>
</evidence>
<organism evidence="1 2">
    <name type="scientific">Thioflavicoccus mobilis 8321</name>
    <dbReference type="NCBI Taxonomy" id="765912"/>
    <lineage>
        <taxon>Bacteria</taxon>
        <taxon>Pseudomonadati</taxon>
        <taxon>Pseudomonadota</taxon>
        <taxon>Gammaproteobacteria</taxon>
        <taxon>Chromatiales</taxon>
        <taxon>Chromatiaceae</taxon>
        <taxon>Thioflavicoccus</taxon>
    </lineage>
</organism>
<dbReference type="KEGG" id="tmb:Thimo_3737"/>
<evidence type="ECO:0000313" key="2">
    <source>
        <dbReference type="Proteomes" id="UP000010816"/>
    </source>
</evidence>
<dbReference type="EMBL" id="CP003052">
    <property type="protein sequence ID" value="AGA92389.1"/>
    <property type="molecule type" value="Genomic_DNA"/>
</dbReference>
<sequence>MKDGIPTCPDCGGPMHLESSAYGRAWECDRRVGVGGGCEGAIQLREDDELTELQIAEAIARRTLGGDSSAHRQGQPEYHHVIGPLEEIARSGYLSGPQRRVLEEARVIVKRLASAAALAKDQARRQEKAREAAVEGRCRQAMGLLGPSLAPDTTRLEASVVDLLALARFGGDACSTGPDILANDSIEALENLLSSRAAGEQRTAADVIFADLLSAHQGLREGISRDWSARSEPIEDLHARFIATLPRLREAILSSPPPYLQVVRRLLAEIAPDNVVPLAPRLSSMTPIPNQTRRRVISAFRFHSQRSPAESAALLTSFAVKRGLSDPRRPPPGSALEQWATAAKAPLWAVQAAASWLDAHATVTDPEEQAAVAAVLEQTGGGGEG</sequence>
<dbReference type="Proteomes" id="UP000010816">
    <property type="component" value="Plasmid pTHIMO01"/>
</dbReference>
<keyword evidence="2" id="KW-1185">Reference proteome</keyword>